<gene>
    <name evidence="1" type="ORF">GCM10007301_34790</name>
</gene>
<dbReference type="InterPro" id="IPR029058">
    <property type="entry name" value="AB_hydrolase_fold"/>
</dbReference>
<evidence type="ECO:0000313" key="1">
    <source>
        <dbReference type="EMBL" id="GGF72054.1"/>
    </source>
</evidence>
<dbReference type="PANTHER" id="PTHR36513">
    <property type="entry name" value="ABC TRANSMEMBRANE TYPE-1 DOMAIN-CONTAINING PROTEIN"/>
    <property type="match status" value="1"/>
</dbReference>
<dbReference type="Pfam" id="PF05990">
    <property type="entry name" value="DUF900"/>
    <property type="match status" value="1"/>
</dbReference>
<comment type="caution">
    <text evidence="1">The sequence shown here is derived from an EMBL/GenBank/DDBJ whole genome shotgun (WGS) entry which is preliminary data.</text>
</comment>
<dbReference type="Gene3D" id="3.40.50.1820">
    <property type="entry name" value="alpha/beta hydrolase"/>
    <property type="match status" value="1"/>
</dbReference>
<dbReference type="InterPro" id="IPR010297">
    <property type="entry name" value="DUF900_hydrolase"/>
</dbReference>
<dbReference type="PANTHER" id="PTHR36513:SF1">
    <property type="entry name" value="TRANSMEMBRANE PROTEIN"/>
    <property type="match status" value="1"/>
</dbReference>
<protein>
    <submittedName>
        <fullName evidence="1">Esterase</fullName>
    </submittedName>
</protein>
<sequence length="408" mass="43838">MALTLALAACGGRPAGVLVPVATQVPGTTQVSMLVATTRAKATNTDMFSGERGKVPSFAEITVSIPPDAGRQVGEVQWPKSVPGNPQTDFVVSGAQDMTLPEAKTWFNRDVKKRPQRQVLVFIHGYNNRFDDAVFRFAQIIHDSGADVTPILFTWPSRGSLLAYGYDRESAVYSRDALENLLTALAKDPNVGEVSVLAHSMGNWVTFEALRQMAIRNGRVLPKIKNVMLAAPDVDVDIFQSQWADLGTPTPNVTVFVSQDDRALKISQRVWGSQARLGQVNPELEPYKSEFEARKINVFDLTSLKTSDGLNHGKFAESPDVVKLIGTRIATQPTITDSREGVGDRIVQVTTGAATTVGHAAGMVLSAPVAVVDANTRDNLSAQAEQLGGTVNGTMHSTTGLLTTAPSQ</sequence>
<evidence type="ECO:0000313" key="2">
    <source>
        <dbReference type="Proteomes" id="UP000606044"/>
    </source>
</evidence>
<reference evidence="1" key="1">
    <citation type="journal article" date="2014" name="Int. J. Syst. Evol. Microbiol.">
        <title>Complete genome sequence of Corynebacterium casei LMG S-19264T (=DSM 44701T), isolated from a smear-ripened cheese.</title>
        <authorList>
            <consortium name="US DOE Joint Genome Institute (JGI-PGF)"/>
            <person name="Walter F."/>
            <person name="Albersmeier A."/>
            <person name="Kalinowski J."/>
            <person name="Ruckert C."/>
        </authorList>
    </citation>
    <scope>NUCLEOTIDE SEQUENCE</scope>
    <source>
        <strain evidence="1">CCM 7897</strain>
    </source>
</reference>
<dbReference type="EMBL" id="BMCT01000005">
    <property type="protein sequence ID" value="GGF72054.1"/>
    <property type="molecule type" value="Genomic_DNA"/>
</dbReference>
<dbReference type="InterPro" id="IPR014586">
    <property type="entry name" value="UCP033909"/>
</dbReference>
<name>A0A917C694_9HYPH</name>
<dbReference type="PIRSF" id="PIRSF033909">
    <property type="entry name" value="UCP033909"/>
    <property type="match status" value="1"/>
</dbReference>
<dbReference type="SUPFAM" id="SSF53474">
    <property type="entry name" value="alpha/beta-Hydrolases"/>
    <property type="match status" value="1"/>
</dbReference>
<reference evidence="1" key="2">
    <citation type="submission" date="2020-09" db="EMBL/GenBank/DDBJ databases">
        <authorList>
            <person name="Sun Q."/>
            <person name="Sedlacek I."/>
        </authorList>
    </citation>
    <scope>NUCLEOTIDE SEQUENCE</scope>
    <source>
        <strain evidence="1">CCM 7897</strain>
    </source>
</reference>
<dbReference type="Proteomes" id="UP000606044">
    <property type="component" value="Unassembled WGS sequence"/>
</dbReference>
<dbReference type="AlphaFoldDB" id="A0A917C694"/>
<keyword evidence="2" id="KW-1185">Reference proteome</keyword>
<proteinExistence type="predicted"/>
<organism evidence="1 2">
    <name type="scientific">Azorhizobium oxalatiphilum</name>
    <dbReference type="NCBI Taxonomy" id="980631"/>
    <lineage>
        <taxon>Bacteria</taxon>
        <taxon>Pseudomonadati</taxon>
        <taxon>Pseudomonadota</taxon>
        <taxon>Alphaproteobacteria</taxon>
        <taxon>Hyphomicrobiales</taxon>
        <taxon>Xanthobacteraceae</taxon>
        <taxon>Azorhizobium</taxon>
    </lineage>
</organism>
<accession>A0A917C694</accession>